<dbReference type="EMBL" id="JASSQD010000001">
    <property type="protein sequence ID" value="MDK9557773.1"/>
    <property type="molecule type" value="Genomic_DNA"/>
</dbReference>
<keyword evidence="1" id="KW-0175">Coiled coil</keyword>
<dbReference type="Proteomes" id="UP001223547">
    <property type="component" value="Unassembled WGS sequence"/>
</dbReference>
<dbReference type="InterPro" id="IPR012434">
    <property type="entry name" value="DUF1631"/>
</dbReference>
<keyword evidence="3" id="KW-1185">Reference proteome</keyword>
<evidence type="ECO:0000313" key="3">
    <source>
        <dbReference type="Proteomes" id="UP001223547"/>
    </source>
</evidence>
<evidence type="ECO:0000313" key="2">
    <source>
        <dbReference type="EMBL" id="MDK9557773.1"/>
    </source>
</evidence>
<accession>A0ABT7HBN6</accession>
<reference evidence="2 3" key="1">
    <citation type="submission" date="2023-05" db="EMBL/GenBank/DDBJ databases">
        <title>Marinobacter albus sp. nov., a marine bacterium isolated from sand in a coastal intertidal zone of huludao.</title>
        <authorList>
            <person name="Deng T."/>
        </authorList>
    </citation>
    <scope>NUCLEOTIDE SEQUENCE [LARGE SCALE GENOMIC DNA]</scope>
    <source>
        <strain evidence="2 3">M216</strain>
    </source>
</reference>
<name>A0ABT7HBN6_9GAMM</name>
<evidence type="ECO:0000256" key="1">
    <source>
        <dbReference type="SAM" id="Coils"/>
    </source>
</evidence>
<gene>
    <name evidence="2" type="ORF">QQF73_09075</name>
</gene>
<sequence length="144" mass="17029">MRRKREQEDLKREREEAAREAELRRERQRLEEQRQDDDRAEREHLAREQRLLARKQVLGLKLGGWIVVSPSIPEEEPIRLKLAVRINASRELVFVDRLGLNRREFLEDNLVEGIVVGRIRVLGSSAEFDDTLSRVVGRIRVDRN</sequence>
<organism evidence="2 3">
    <name type="scientific">Marinobacter albus</name>
    <dbReference type="NCBI Taxonomy" id="3030833"/>
    <lineage>
        <taxon>Bacteria</taxon>
        <taxon>Pseudomonadati</taxon>
        <taxon>Pseudomonadota</taxon>
        <taxon>Gammaproteobacteria</taxon>
        <taxon>Pseudomonadales</taxon>
        <taxon>Marinobacteraceae</taxon>
        <taxon>Marinobacter</taxon>
    </lineage>
</organism>
<comment type="caution">
    <text evidence="2">The sequence shown here is derived from an EMBL/GenBank/DDBJ whole genome shotgun (WGS) entry which is preliminary data.</text>
</comment>
<dbReference type="Pfam" id="PF07793">
    <property type="entry name" value="DUF1631"/>
    <property type="match status" value="1"/>
</dbReference>
<feature type="coiled-coil region" evidence="1">
    <location>
        <begin position="3"/>
        <end position="43"/>
    </location>
</feature>
<proteinExistence type="predicted"/>
<protein>
    <submittedName>
        <fullName evidence="2">DUF1631 family protein</fullName>
    </submittedName>
</protein>